<dbReference type="SMART" id="SM00923">
    <property type="entry name" value="MbtH"/>
    <property type="match status" value="1"/>
</dbReference>
<feature type="domain" description="MbtH-like" evidence="2">
    <location>
        <begin position="10"/>
        <end position="72"/>
    </location>
</feature>
<evidence type="ECO:0000259" key="2">
    <source>
        <dbReference type="SMART" id="SM00923"/>
    </source>
</evidence>
<dbReference type="Gene3D" id="3.90.820.10">
    <property type="entry name" value="Structural Genomics, Unknown Function 30-nov-00 1gh9 Mol_id"/>
    <property type="match status" value="1"/>
</dbReference>
<dbReference type="InterPro" id="IPR038020">
    <property type="entry name" value="MbtH-like_sf"/>
</dbReference>
<protein>
    <submittedName>
        <fullName evidence="3">MbtH family NRPS accessory protein</fullName>
    </submittedName>
</protein>
<keyword evidence="4" id="KW-1185">Reference proteome</keyword>
<dbReference type="SUPFAM" id="SSF160582">
    <property type="entry name" value="MbtH-like"/>
    <property type="match status" value="1"/>
</dbReference>
<evidence type="ECO:0000256" key="1">
    <source>
        <dbReference type="SAM" id="MobiDB-lite"/>
    </source>
</evidence>
<comment type="caution">
    <text evidence="3">The sequence shown here is derived from an EMBL/GenBank/DDBJ whole genome shotgun (WGS) entry which is preliminary data.</text>
</comment>
<name>A0ABW2JAV1_9ACTN</name>
<evidence type="ECO:0000313" key="4">
    <source>
        <dbReference type="Proteomes" id="UP001596523"/>
    </source>
</evidence>
<sequence>MTTAAGPAPGPFDPPAATDAGTAGHDRAATHLVLRNDRAEHSLWPAHLETPGGWRQVRGPSSYEECAAHIERAAATP</sequence>
<dbReference type="Proteomes" id="UP001596523">
    <property type="component" value="Unassembled WGS sequence"/>
</dbReference>
<proteinExistence type="predicted"/>
<dbReference type="EMBL" id="JBHTCF010000001">
    <property type="protein sequence ID" value="MFC7302952.1"/>
    <property type="molecule type" value="Genomic_DNA"/>
</dbReference>
<dbReference type="InterPro" id="IPR005153">
    <property type="entry name" value="MbtH-like_dom"/>
</dbReference>
<gene>
    <name evidence="3" type="ORF">ACFQVC_01805</name>
</gene>
<dbReference type="RefSeq" id="WP_381825637.1">
    <property type="nucleotide sequence ID" value="NZ_JBHTCF010000001.1"/>
</dbReference>
<dbReference type="Pfam" id="PF03621">
    <property type="entry name" value="MbtH"/>
    <property type="match status" value="1"/>
</dbReference>
<accession>A0ABW2JAV1</accession>
<evidence type="ECO:0000313" key="3">
    <source>
        <dbReference type="EMBL" id="MFC7302952.1"/>
    </source>
</evidence>
<organism evidence="3 4">
    <name type="scientific">Streptomyces monticola</name>
    <dbReference type="NCBI Taxonomy" id="2666263"/>
    <lineage>
        <taxon>Bacteria</taxon>
        <taxon>Bacillati</taxon>
        <taxon>Actinomycetota</taxon>
        <taxon>Actinomycetes</taxon>
        <taxon>Kitasatosporales</taxon>
        <taxon>Streptomycetaceae</taxon>
        <taxon>Streptomyces</taxon>
    </lineage>
</organism>
<feature type="region of interest" description="Disordered" evidence="1">
    <location>
        <begin position="1"/>
        <end position="25"/>
    </location>
</feature>
<reference evidence="4" key="1">
    <citation type="journal article" date="2019" name="Int. J. Syst. Evol. Microbiol.">
        <title>The Global Catalogue of Microorganisms (GCM) 10K type strain sequencing project: providing services to taxonomists for standard genome sequencing and annotation.</title>
        <authorList>
            <consortium name="The Broad Institute Genomics Platform"/>
            <consortium name="The Broad Institute Genome Sequencing Center for Infectious Disease"/>
            <person name="Wu L."/>
            <person name="Ma J."/>
        </authorList>
    </citation>
    <scope>NUCLEOTIDE SEQUENCE [LARGE SCALE GENOMIC DNA]</scope>
    <source>
        <strain evidence="4">SYNS20</strain>
    </source>
</reference>